<accession>A0A6S6SZN1</accession>
<protein>
    <submittedName>
        <fullName evidence="1">IS1595 family transposase</fullName>
    </submittedName>
</protein>
<proteinExistence type="predicted"/>
<evidence type="ECO:0000313" key="1">
    <source>
        <dbReference type="EMBL" id="CAA6812521.1"/>
    </source>
</evidence>
<sequence length="77" mass="9046">MKNKYIKISHISEVKFREIIKLLTEDLSDTQIANITKLNRNILNPYLMLFRERISDICEESSPLSGEIEVDESYLRS</sequence>
<name>A0A6S6SZN1_9BACT</name>
<dbReference type="AlphaFoldDB" id="A0A6S6SZN1"/>
<dbReference type="EMBL" id="CACVAR010000217">
    <property type="protein sequence ID" value="CAA6812521.1"/>
    <property type="molecule type" value="Genomic_DNA"/>
</dbReference>
<gene>
    <name evidence="1" type="ORF">HELGO_WM41553</name>
</gene>
<reference evidence="1" key="1">
    <citation type="submission" date="2020-01" db="EMBL/GenBank/DDBJ databases">
        <authorList>
            <person name="Meier V. D."/>
            <person name="Meier V D."/>
        </authorList>
    </citation>
    <scope>NUCLEOTIDE SEQUENCE</scope>
    <source>
        <strain evidence="1">HLG_WM_MAG_03</strain>
    </source>
</reference>
<organism evidence="1">
    <name type="scientific">uncultured Sulfurovum sp</name>
    <dbReference type="NCBI Taxonomy" id="269237"/>
    <lineage>
        <taxon>Bacteria</taxon>
        <taxon>Pseudomonadati</taxon>
        <taxon>Campylobacterota</taxon>
        <taxon>Epsilonproteobacteria</taxon>
        <taxon>Campylobacterales</taxon>
        <taxon>Sulfurovaceae</taxon>
        <taxon>Sulfurovum</taxon>
        <taxon>environmental samples</taxon>
    </lineage>
</organism>